<dbReference type="EMBL" id="JAJAQI010000004">
    <property type="protein sequence ID" value="MCB4820907.1"/>
    <property type="molecule type" value="Genomic_DNA"/>
</dbReference>
<evidence type="ECO:0000313" key="3">
    <source>
        <dbReference type="Proteomes" id="UP001139311"/>
    </source>
</evidence>
<evidence type="ECO:0000313" key="2">
    <source>
        <dbReference type="EMBL" id="MCB4820907.1"/>
    </source>
</evidence>
<sequence length="74" mass="7534">MSNGTIPKPTRSGEAPDDPGRAAPDQPSERQAGTDGAAPADPADARPTRRDRSGIDHPRDTEDSGPDLTGAGAT</sequence>
<feature type="region of interest" description="Disordered" evidence="1">
    <location>
        <begin position="1"/>
        <end position="74"/>
    </location>
</feature>
<gene>
    <name evidence="2" type="ORF">LHA35_04075</name>
</gene>
<keyword evidence="3" id="KW-1185">Reference proteome</keyword>
<dbReference type="AlphaFoldDB" id="A0A9X1IAM5"/>
<reference evidence="2" key="1">
    <citation type="submission" date="2021-10" db="EMBL/GenBank/DDBJ databases">
        <title>Roseicella aerolatum sp. nov., isolated from aerosols of e-waste dismantling site.</title>
        <authorList>
            <person name="Qin T."/>
        </authorList>
    </citation>
    <scope>NUCLEOTIDE SEQUENCE</scope>
    <source>
        <strain evidence="2">GB24</strain>
    </source>
</reference>
<organism evidence="2 3">
    <name type="scientific">Roseicella aerolata</name>
    <dbReference type="NCBI Taxonomy" id="2883479"/>
    <lineage>
        <taxon>Bacteria</taxon>
        <taxon>Pseudomonadati</taxon>
        <taxon>Pseudomonadota</taxon>
        <taxon>Alphaproteobacteria</taxon>
        <taxon>Acetobacterales</taxon>
        <taxon>Roseomonadaceae</taxon>
        <taxon>Roseicella</taxon>
    </lineage>
</organism>
<name>A0A9X1IAM5_9PROT</name>
<feature type="compositionally biased region" description="Low complexity" evidence="1">
    <location>
        <begin position="33"/>
        <end position="42"/>
    </location>
</feature>
<proteinExistence type="predicted"/>
<evidence type="ECO:0000256" key="1">
    <source>
        <dbReference type="SAM" id="MobiDB-lite"/>
    </source>
</evidence>
<dbReference type="Proteomes" id="UP001139311">
    <property type="component" value="Unassembled WGS sequence"/>
</dbReference>
<comment type="caution">
    <text evidence="2">The sequence shown here is derived from an EMBL/GenBank/DDBJ whole genome shotgun (WGS) entry which is preliminary data.</text>
</comment>
<accession>A0A9X1IAM5</accession>
<feature type="compositionally biased region" description="Basic and acidic residues" evidence="1">
    <location>
        <begin position="43"/>
        <end position="62"/>
    </location>
</feature>
<protein>
    <submittedName>
        <fullName evidence="2">Uncharacterized protein</fullName>
    </submittedName>
</protein>
<dbReference type="RefSeq" id="WP_226604842.1">
    <property type="nucleotide sequence ID" value="NZ_JAJAQI010000004.1"/>
</dbReference>